<evidence type="ECO:0000256" key="3">
    <source>
        <dbReference type="ARBA" id="ARBA00022448"/>
    </source>
</evidence>
<comment type="similarity">
    <text evidence="2">Belongs to the ABC transporter superfamily.</text>
</comment>
<proteinExistence type="inferred from homology"/>
<feature type="domain" description="ABC transporter" evidence="8">
    <location>
        <begin position="6"/>
        <end position="250"/>
    </location>
</feature>
<dbReference type="PANTHER" id="PTHR43297">
    <property type="entry name" value="OLIGOPEPTIDE TRANSPORT ATP-BINDING PROTEIN APPD"/>
    <property type="match status" value="1"/>
</dbReference>
<dbReference type="GO" id="GO:0005524">
    <property type="term" value="F:ATP binding"/>
    <property type="evidence" value="ECO:0007669"/>
    <property type="project" value="UniProtKB-KW"/>
</dbReference>
<evidence type="ECO:0000256" key="6">
    <source>
        <dbReference type="ARBA" id="ARBA00022840"/>
    </source>
</evidence>
<keyword evidence="10" id="KW-1185">Reference proteome</keyword>
<dbReference type="SUPFAM" id="SSF52540">
    <property type="entry name" value="P-loop containing nucleoside triphosphate hydrolases"/>
    <property type="match status" value="1"/>
</dbReference>
<evidence type="ECO:0000259" key="8">
    <source>
        <dbReference type="PROSITE" id="PS50893"/>
    </source>
</evidence>
<evidence type="ECO:0000256" key="4">
    <source>
        <dbReference type="ARBA" id="ARBA00022475"/>
    </source>
</evidence>
<name>A0ABU0VVV7_9RHOB</name>
<evidence type="ECO:0000256" key="5">
    <source>
        <dbReference type="ARBA" id="ARBA00022741"/>
    </source>
</evidence>
<keyword evidence="4" id="KW-1003">Cell membrane</keyword>
<organism evidence="9 10">
    <name type="scientific">Pseudogemmobacter lacusdianii</name>
    <dbReference type="NCBI Taxonomy" id="3069608"/>
    <lineage>
        <taxon>Bacteria</taxon>
        <taxon>Pseudomonadati</taxon>
        <taxon>Pseudomonadota</taxon>
        <taxon>Alphaproteobacteria</taxon>
        <taxon>Rhodobacterales</taxon>
        <taxon>Paracoccaceae</taxon>
        <taxon>Pseudogemmobacter</taxon>
    </lineage>
</organism>
<dbReference type="Gene3D" id="3.40.50.300">
    <property type="entry name" value="P-loop containing nucleotide triphosphate hydrolases"/>
    <property type="match status" value="1"/>
</dbReference>
<comment type="subcellular location">
    <subcellularLocation>
        <location evidence="1">Cell inner membrane</location>
        <topology evidence="1">Peripheral membrane protein</topology>
    </subcellularLocation>
</comment>
<protein>
    <submittedName>
        <fullName evidence="9">ABC transporter ATP-binding protein</fullName>
    </submittedName>
</protein>
<dbReference type="InterPro" id="IPR027417">
    <property type="entry name" value="P-loop_NTPase"/>
</dbReference>
<evidence type="ECO:0000313" key="10">
    <source>
        <dbReference type="Proteomes" id="UP001239680"/>
    </source>
</evidence>
<dbReference type="SMART" id="SM00382">
    <property type="entry name" value="AAA"/>
    <property type="match status" value="1"/>
</dbReference>
<dbReference type="InterPro" id="IPR003593">
    <property type="entry name" value="AAA+_ATPase"/>
</dbReference>
<dbReference type="EMBL" id="JAVDBT010000004">
    <property type="protein sequence ID" value="MDQ2065891.1"/>
    <property type="molecule type" value="Genomic_DNA"/>
</dbReference>
<dbReference type="InterPro" id="IPR013563">
    <property type="entry name" value="Oligopep_ABC_C"/>
</dbReference>
<keyword evidence="6 9" id="KW-0067">ATP-binding</keyword>
<evidence type="ECO:0000256" key="1">
    <source>
        <dbReference type="ARBA" id="ARBA00004417"/>
    </source>
</evidence>
<dbReference type="Pfam" id="PF00005">
    <property type="entry name" value="ABC_tran"/>
    <property type="match status" value="1"/>
</dbReference>
<gene>
    <name evidence="9" type="ORF">Q9295_05880</name>
</gene>
<keyword evidence="5" id="KW-0547">Nucleotide-binding</keyword>
<evidence type="ECO:0000256" key="2">
    <source>
        <dbReference type="ARBA" id="ARBA00005417"/>
    </source>
</evidence>
<dbReference type="InterPro" id="IPR003439">
    <property type="entry name" value="ABC_transporter-like_ATP-bd"/>
</dbReference>
<dbReference type="PROSITE" id="PS00211">
    <property type="entry name" value="ABC_TRANSPORTER_1"/>
    <property type="match status" value="1"/>
</dbReference>
<dbReference type="RefSeq" id="WP_306679575.1">
    <property type="nucleotide sequence ID" value="NZ_JAVDBT010000004.1"/>
</dbReference>
<dbReference type="Pfam" id="PF08352">
    <property type="entry name" value="oligo_HPY"/>
    <property type="match status" value="1"/>
</dbReference>
<dbReference type="PROSITE" id="PS50893">
    <property type="entry name" value="ABC_TRANSPORTER_2"/>
    <property type="match status" value="1"/>
</dbReference>
<dbReference type="InterPro" id="IPR050388">
    <property type="entry name" value="ABC_Ni/Peptide_Import"/>
</dbReference>
<reference evidence="9 10" key="1">
    <citation type="submission" date="2023-08" db="EMBL/GenBank/DDBJ databases">
        <title>Characterization of two Paracoccaceae strains isolated from Phycosphere and proposal of Xinfangfangia lacusdiani sp. nov.</title>
        <authorList>
            <person name="Deng Y."/>
            <person name="Zhang Y.Q."/>
        </authorList>
    </citation>
    <scope>NUCLEOTIDE SEQUENCE [LARGE SCALE GENOMIC DNA]</scope>
    <source>
        <strain evidence="9 10">CPCC 101601</strain>
    </source>
</reference>
<keyword evidence="3" id="KW-0813">Transport</keyword>
<sequence length="284" mass="30799">MPLLEIRGLSITIPTPKGDVRAVRAVDLSVERGEIHGVIGESGSGKTITGTAMLGLLPQGTKVEAERFHFDGEDLRQSADRLRGNRIGLISQDPAAALNPVLRIWRQMDDVLRLHRKAPRAERWAEAVALLASIGLNDPEKVLRSYPHELSGGMLQRVVIAQALATGADFLIADEPTTALDVAVAMQVLELLRQLVATRGLTVLLITHDMDVIAEVCDRVTVLYHGRSLENGPAEQVLQRPEHPYTRALLAALPDAAPRGERLATVEGLFIDPETGALLQGDQP</sequence>
<accession>A0ABU0VVV7</accession>
<dbReference type="Proteomes" id="UP001239680">
    <property type="component" value="Unassembled WGS sequence"/>
</dbReference>
<evidence type="ECO:0000256" key="7">
    <source>
        <dbReference type="ARBA" id="ARBA00023136"/>
    </source>
</evidence>
<evidence type="ECO:0000313" key="9">
    <source>
        <dbReference type="EMBL" id="MDQ2065891.1"/>
    </source>
</evidence>
<dbReference type="InterPro" id="IPR017871">
    <property type="entry name" value="ABC_transporter-like_CS"/>
</dbReference>
<dbReference type="CDD" id="cd03257">
    <property type="entry name" value="ABC_NikE_OppD_transporters"/>
    <property type="match status" value="1"/>
</dbReference>
<dbReference type="PANTHER" id="PTHR43297:SF2">
    <property type="entry name" value="DIPEPTIDE TRANSPORT ATP-BINDING PROTEIN DPPD"/>
    <property type="match status" value="1"/>
</dbReference>
<comment type="caution">
    <text evidence="9">The sequence shown here is derived from an EMBL/GenBank/DDBJ whole genome shotgun (WGS) entry which is preliminary data.</text>
</comment>
<keyword evidence="7" id="KW-0472">Membrane</keyword>